<dbReference type="SUPFAM" id="SSF46785">
    <property type="entry name" value="Winged helix' DNA-binding domain"/>
    <property type="match status" value="1"/>
</dbReference>
<evidence type="ECO:0000313" key="6">
    <source>
        <dbReference type="EMBL" id="QHM73075.1"/>
    </source>
</evidence>
<dbReference type="EMBL" id="CP028271">
    <property type="protein sequence ID" value="QHM73075.1"/>
    <property type="molecule type" value="Genomic_DNA"/>
</dbReference>
<keyword evidence="7" id="KW-1185">Reference proteome</keyword>
<name>A0A6P1Q5J9_9GAMM</name>
<dbReference type="GO" id="GO:0043565">
    <property type="term" value="F:sequence-specific DNA binding"/>
    <property type="evidence" value="ECO:0007669"/>
    <property type="project" value="TreeGrafter"/>
</dbReference>
<keyword evidence="3" id="KW-0238">DNA-binding</keyword>
<sequence length="295" mass="33791">MLKHIQDMALFALLVKNGSFTRTASELGMTKSRISQRISCLEEALGFRLLNRTTRKITLTTEGEYYLSSCREILNASARGDETMQKLHKSPGGNIKIISPPGFMSSILPTVHHDFLKDHPNVELQLATADSFYGTVSDEFDIAYRIGSPSDDAYIGRFLGMFRRFIICTPEYRQQHKITHPEALLKSNLITHRTWRSITLSREDEHYKLAMSLRHTSDNLSYILQLALRGAGMAILPEYLVKPYIETGQLQVILTDWTVQQIELWMIYQSKINNPVALRDYINFVVKYNILDVEA</sequence>
<dbReference type="InterPro" id="IPR036390">
    <property type="entry name" value="WH_DNA-bd_sf"/>
</dbReference>
<dbReference type="PANTHER" id="PTHR30537:SF5">
    <property type="entry name" value="HTH-TYPE TRANSCRIPTIONAL ACTIVATOR TTDR-RELATED"/>
    <property type="match status" value="1"/>
</dbReference>
<dbReference type="Proteomes" id="UP000464053">
    <property type="component" value="Chromosome"/>
</dbReference>
<dbReference type="InterPro" id="IPR005119">
    <property type="entry name" value="LysR_subst-bd"/>
</dbReference>
<dbReference type="Gene3D" id="3.40.190.290">
    <property type="match status" value="1"/>
</dbReference>
<dbReference type="FunFam" id="1.10.10.10:FF:000001">
    <property type="entry name" value="LysR family transcriptional regulator"/>
    <property type="match status" value="1"/>
</dbReference>
<dbReference type="InterPro" id="IPR000847">
    <property type="entry name" value="LysR_HTH_N"/>
</dbReference>
<proteinExistence type="inferred from homology"/>
<dbReference type="InterPro" id="IPR036388">
    <property type="entry name" value="WH-like_DNA-bd_sf"/>
</dbReference>
<dbReference type="Pfam" id="PF00126">
    <property type="entry name" value="HTH_1"/>
    <property type="match status" value="1"/>
</dbReference>
<dbReference type="PANTHER" id="PTHR30537">
    <property type="entry name" value="HTH-TYPE TRANSCRIPTIONAL REGULATOR"/>
    <property type="match status" value="1"/>
</dbReference>
<dbReference type="SUPFAM" id="SSF53850">
    <property type="entry name" value="Periplasmic binding protein-like II"/>
    <property type="match status" value="1"/>
</dbReference>
<evidence type="ECO:0000256" key="3">
    <source>
        <dbReference type="ARBA" id="ARBA00023125"/>
    </source>
</evidence>
<protein>
    <submittedName>
        <fullName evidence="6">HTH-type transcriptional regulator DmlR</fullName>
    </submittedName>
</protein>
<accession>A0A6P1Q5J9</accession>
<evidence type="ECO:0000256" key="1">
    <source>
        <dbReference type="ARBA" id="ARBA00009437"/>
    </source>
</evidence>
<organism evidence="6 7">
    <name type="scientific">Mixta intestinalis</name>
    <dbReference type="NCBI Taxonomy" id="1615494"/>
    <lineage>
        <taxon>Bacteria</taxon>
        <taxon>Pseudomonadati</taxon>
        <taxon>Pseudomonadota</taxon>
        <taxon>Gammaproteobacteria</taxon>
        <taxon>Enterobacterales</taxon>
        <taxon>Erwiniaceae</taxon>
        <taxon>Mixta</taxon>
    </lineage>
</organism>
<dbReference type="GO" id="GO:0003700">
    <property type="term" value="F:DNA-binding transcription factor activity"/>
    <property type="evidence" value="ECO:0007669"/>
    <property type="project" value="InterPro"/>
</dbReference>
<evidence type="ECO:0000256" key="2">
    <source>
        <dbReference type="ARBA" id="ARBA00023015"/>
    </source>
</evidence>
<gene>
    <name evidence="6" type="primary">dmlR_6</name>
    <name evidence="6" type="ORF">C7M51_03416</name>
</gene>
<dbReference type="Pfam" id="PF03466">
    <property type="entry name" value="LysR_substrate"/>
    <property type="match status" value="1"/>
</dbReference>
<dbReference type="OrthoDB" id="6428912at2"/>
<dbReference type="KEGG" id="mint:C7M51_03416"/>
<dbReference type="RefSeq" id="WP_160622768.1">
    <property type="nucleotide sequence ID" value="NZ_CP028271.1"/>
</dbReference>
<evidence type="ECO:0000259" key="5">
    <source>
        <dbReference type="PROSITE" id="PS50931"/>
    </source>
</evidence>
<keyword evidence="2" id="KW-0805">Transcription regulation</keyword>
<dbReference type="PROSITE" id="PS50931">
    <property type="entry name" value="HTH_LYSR"/>
    <property type="match status" value="1"/>
</dbReference>
<evidence type="ECO:0000313" key="7">
    <source>
        <dbReference type="Proteomes" id="UP000464053"/>
    </source>
</evidence>
<dbReference type="GO" id="GO:0006351">
    <property type="term" value="P:DNA-templated transcription"/>
    <property type="evidence" value="ECO:0007669"/>
    <property type="project" value="TreeGrafter"/>
</dbReference>
<keyword evidence="4" id="KW-0804">Transcription</keyword>
<feature type="domain" description="HTH lysR-type" evidence="5">
    <location>
        <begin position="1"/>
        <end position="60"/>
    </location>
</feature>
<dbReference type="AlphaFoldDB" id="A0A6P1Q5J9"/>
<dbReference type="InterPro" id="IPR058163">
    <property type="entry name" value="LysR-type_TF_proteobact-type"/>
</dbReference>
<comment type="similarity">
    <text evidence="1">Belongs to the LysR transcriptional regulatory family.</text>
</comment>
<dbReference type="CDD" id="cd08422">
    <property type="entry name" value="PBP2_CrgA_like"/>
    <property type="match status" value="1"/>
</dbReference>
<reference evidence="6 7" key="1">
    <citation type="submission" date="2018-03" db="EMBL/GenBank/DDBJ databases">
        <title>Pantoea intestinalis SRCM103226 isolated form the mealworm.</title>
        <authorList>
            <person name="Jeong D.-Y."/>
            <person name="Kim J.W."/>
        </authorList>
    </citation>
    <scope>NUCLEOTIDE SEQUENCE [LARGE SCALE GENOMIC DNA]</scope>
    <source>
        <strain evidence="6 7">SRCM103226</strain>
    </source>
</reference>
<dbReference type="Gene3D" id="1.10.10.10">
    <property type="entry name" value="Winged helix-like DNA-binding domain superfamily/Winged helix DNA-binding domain"/>
    <property type="match status" value="1"/>
</dbReference>
<evidence type="ECO:0000256" key="4">
    <source>
        <dbReference type="ARBA" id="ARBA00023163"/>
    </source>
</evidence>